<evidence type="ECO:0000313" key="3">
    <source>
        <dbReference type="EMBL" id="QQT02495.1"/>
    </source>
</evidence>
<accession>A0A974NR13</accession>
<organism evidence="3 4">
    <name type="scientific">Peribacillus psychrosaccharolyticus</name>
    <name type="common">Bacillus psychrosaccharolyticus</name>
    <dbReference type="NCBI Taxonomy" id="1407"/>
    <lineage>
        <taxon>Bacteria</taxon>
        <taxon>Bacillati</taxon>
        <taxon>Bacillota</taxon>
        <taxon>Bacilli</taxon>
        <taxon>Bacillales</taxon>
        <taxon>Bacillaceae</taxon>
        <taxon>Peribacillus</taxon>
    </lineage>
</organism>
<keyword evidence="1" id="KW-0808">Transferase</keyword>
<reference evidence="3 4" key="1">
    <citation type="submission" date="2021-01" db="EMBL/GenBank/DDBJ databases">
        <title>FDA dAtabase for Regulatory Grade micrObial Sequences (FDA-ARGOS): Supporting development and validation of Infectious Disease Dx tests.</title>
        <authorList>
            <person name="Nelson B."/>
            <person name="Plummer A."/>
            <person name="Tallon L."/>
            <person name="Sadzewicz L."/>
            <person name="Zhao X."/>
            <person name="Boylan J."/>
            <person name="Ott S."/>
            <person name="Bowen H."/>
            <person name="Vavikolanu K."/>
            <person name="Mehta A."/>
            <person name="Aluvathingal J."/>
            <person name="Nadendla S."/>
            <person name="Myers T."/>
            <person name="Yan Y."/>
            <person name="Sichtig H."/>
        </authorList>
    </citation>
    <scope>NUCLEOTIDE SEQUENCE [LARGE SCALE GENOMIC DNA]</scope>
    <source>
        <strain evidence="3 4">FDAARGOS_1161</strain>
    </source>
</reference>
<dbReference type="Gene3D" id="3.40.50.2000">
    <property type="entry name" value="Glycogen Phosphorylase B"/>
    <property type="match status" value="2"/>
</dbReference>
<evidence type="ECO:0000313" key="4">
    <source>
        <dbReference type="Proteomes" id="UP000595254"/>
    </source>
</evidence>
<dbReference type="RefSeq" id="WP_201648197.1">
    <property type="nucleotide sequence ID" value="NZ_CP068053.1"/>
</dbReference>
<dbReference type="KEGG" id="ppsr:I6J18_02105"/>
<dbReference type="CDD" id="cd03811">
    <property type="entry name" value="GT4_GT28_WabH-like"/>
    <property type="match status" value="1"/>
</dbReference>
<keyword evidence="4" id="KW-1185">Reference proteome</keyword>
<dbReference type="PANTHER" id="PTHR46401">
    <property type="entry name" value="GLYCOSYLTRANSFERASE WBBK-RELATED"/>
    <property type="match status" value="1"/>
</dbReference>
<dbReference type="AlphaFoldDB" id="A0A974NR13"/>
<evidence type="ECO:0000259" key="2">
    <source>
        <dbReference type="Pfam" id="PF00534"/>
    </source>
</evidence>
<dbReference type="GO" id="GO:0016757">
    <property type="term" value="F:glycosyltransferase activity"/>
    <property type="evidence" value="ECO:0007669"/>
    <property type="project" value="InterPro"/>
</dbReference>
<dbReference type="InterPro" id="IPR001296">
    <property type="entry name" value="Glyco_trans_1"/>
</dbReference>
<dbReference type="SUPFAM" id="SSF53756">
    <property type="entry name" value="UDP-Glycosyltransferase/glycogen phosphorylase"/>
    <property type="match status" value="1"/>
</dbReference>
<dbReference type="GO" id="GO:0009103">
    <property type="term" value="P:lipopolysaccharide biosynthetic process"/>
    <property type="evidence" value="ECO:0007669"/>
    <property type="project" value="TreeGrafter"/>
</dbReference>
<feature type="domain" description="Glycosyl transferase family 1" evidence="2">
    <location>
        <begin position="215"/>
        <end position="376"/>
    </location>
</feature>
<dbReference type="PANTHER" id="PTHR46401:SF2">
    <property type="entry name" value="GLYCOSYLTRANSFERASE WBBK-RELATED"/>
    <property type="match status" value="1"/>
</dbReference>
<sequence length="395" mass="45663">MKKNILFVIPSLSAGGGEKSLINLLSQIDYDLYNVDLFMFKHDGIFMEFLPKEVHVLPLLETYKIFTLSLPISIKKFLLKGEISLAYNRIMFTIKNRNKHISIREQYNWKYIARSLEGIEKIYDVAIGFLEKTSIYFCIDKVDAAKKIGWIHIDYDKLGMDPDFDIEYFRKLNNIITVSEECASVLESRFPSEKNKIKVIYNIVSPKIIQKLANEETIDIYDKKDDEVIILSIGRLDYQKGFELSIDACKKLVDKGYNIKWSIIGEGEERQKLTNMIKVNNLEENFKLLGLKSNPYPYINQADIYAQTSKFEGKSIAIDEAKILNKPIIVTAFSTARDQIKDGVDGQIVTMNSDAIVEGIERFIRDKNYKNNLVNNLFKEDYGTEDEINKLYKIL</sequence>
<name>A0A974NR13_PERPY</name>
<protein>
    <submittedName>
        <fullName evidence="3">Glycosyltransferase</fullName>
    </submittedName>
</protein>
<dbReference type="EMBL" id="CP068053">
    <property type="protein sequence ID" value="QQT02495.1"/>
    <property type="molecule type" value="Genomic_DNA"/>
</dbReference>
<evidence type="ECO:0000256" key="1">
    <source>
        <dbReference type="ARBA" id="ARBA00022679"/>
    </source>
</evidence>
<dbReference type="Pfam" id="PF00534">
    <property type="entry name" value="Glycos_transf_1"/>
    <property type="match status" value="1"/>
</dbReference>
<gene>
    <name evidence="3" type="ORF">I6J18_02105</name>
</gene>
<dbReference type="Proteomes" id="UP000595254">
    <property type="component" value="Chromosome"/>
</dbReference>
<proteinExistence type="predicted"/>